<feature type="region of interest" description="Disordered" evidence="1">
    <location>
        <begin position="94"/>
        <end position="124"/>
    </location>
</feature>
<name>A0ABR3KCC8_TRISP</name>
<protein>
    <submittedName>
        <fullName evidence="2">ADP-ribosylation factor GTPase-activating protein</fullName>
    </submittedName>
</protein>
<gene>
    <name evidence="2" type="ORF">TSPI_09156</name>
</gene>
<evidence type="ECO:0000313" key="3">
    <source>
        <dbReference type="Proteomes" id="UP001558632"/>
    </source>
</evidence>
<proteinExistence type="predicted"/>
<reference evidence="2 3" key="1">
    <citation type="submission" date="2024-07" db="EMBL/GenBank/DDBJ databases">
        <title>Enhanced genomic and transcriptomic resources for Trichinella pseudospiralis and T. spiralis underpin the discovery of pronounced molecular differences between stages and species.</title>
        <authorList>
            <person name="Pasi K.K."/>
            <person name="La Rosa G."/>
            <person name="Gomez-Morales M.A."/>
            <person name="Tosini F."/>
            <person name="Sumanam S."/>
            <person name="Young N.D."/>
            <person name="Chang B.C."/>
            <person name="Robin G.B."/>
        </authorList>
    </citation>
    <scope>NUCLEOTIDE SEQUENCE [LARGE SCALE GENOMIC DNA]</scope>
    <source>
        <strain evidence="2">ISS534</strain>
    </source>
</reference>
<comment type="caution">
    <text evidence="2">The sequence shown here is derived from an EMBL/GenBank/DDBJ whole genome shotgun (WGS) entry which is preliminary data.</text>
</comment>
<evidence type="ECO:0000256" key="1">
    <source>
        <dbReference type="SAM" id="MobiDB-lite"/>
    </source>
</evidence>
<sequence>MFHARDALLAESIMKFTTGNNGSGADNCQRSPIANQHDCYCNLLNFCSKVVELYAKERKAEAYQCVRKHHQDGLLNDDLKFAAAAAVVCLSSSNVPTERETNSLCEENQNPNQQRSSTQPICQW</sequence>
<evidence type="ECO:0000313" key="2">
    <source>
        <dbReference type="EMBL" id="KAL1234229.1"/>
    </source>
</evidence>
<keyword evidence="3" id="KW-1185">Reference proteome</keyword>
<dbReference type="EMBL" id="JBEUSY010000412">
    <property type="protein sequence ID" value="KAL1234229.1"/>
    <property type="molecule type" value="Genomic_DNA"/>
</dbReference>
<dbReference type="Proteomes" id="UP001558632">
    <property type="component" value="Unassembled WGS sequence"/>
</dbReference>
<accession>A0ABR3KCC8</accession>
<organism evidence="2 3">
    <name type="scientific">Trichinella spiralis</name>
    <name type="common">Trichina worm</name>
    <dbReference type="NCBI Taxonomy" id="6334"/>
    <lineage>
        <taxon>Eukaryota</taxon>
        <taxon>Metazoa</taxon>
        <taxon>Ecdysozoa</taxon>
        <taxon>Nematoda</taxon>
        <taxon>Enoplea</taxon>
        <taxon>Dorylaimia</taxon>
        <taxon>Trichinellida</taxon>
        <taxon>Trichinellidae</taxon>
        <taxon>Trichinella</taxon>
    </lineage>
</organism>